<dbReference type="EC" id="3.2.1.23" evidence="2"/>
<organism evidence="4 5">
    <name type="scientific">Vitis vinifera</name>
    <name type="common">Grape</name>
    <dbReference type="NCBI Taxonomy" id="29760"/>
    <lineage>
        <taxon>Eukaryota</taxon>
        <taxon>Viridiplantae</taxon>
        <taxon>Streptophyta</taxon>
        <taxon>Embryophyta</taxon>
        <taxon>Tracheophyta</taxon>
        <taxon>Spermatophyta</taxon>
        <taxon>Magnoliopsida</taxon>
        <taxon>eudicotyledons</taxon>
        <taxon>Gunneridae</taxon>
        <taxon>Pentapetalae</taxon>
        <taxon>rosids</taxon>
        <taxon>Vitales</taxon>
        <taxon>Vitaceae</taxon>
        <taxon>Viteae</taxon>
        <taxon>Vitis</taxon>
    </lineage>
</organism>
<dbReference type="SUPFAM" id="SSF51445">
    <property type="entry name" value="(Trans)glycosidases"/>
    <property type="match status" value="1"/>
</dbReference>
<reference evidence="4 5" key="1">
    <citation type="journal article" date="2018" name="PLoS Genet.">
        <title>Population sequencing reveals clonal diversity and ancestral inbreeding in the grapevine cultivar Chardonnay.</title>
        <authorList>
            <person name="Roach M.J."/>
            <person name="Johnson D.L."/>
            <person name="Bohlmann J."/>
            <person name="van Vuuren H.J."/>
            <person name="Jones S.J."/>
            <person name="Pretorius I.S."/>
            <person name="Schmidt S.A."/>
            <person name="Borneman A.R."/>
        </authorList>
    </citation>
    <scope>NUCLEOTIDE SEQUENCE [LARGE SCALE GENOMIC DNA]</scope>
    <source>
        <strain evidence="5">cv. Chardonnay</strain>
        <tissue evidence="4">Leaf</tissue>
    </source>
</reference>
<dbReference type="InterPro" id="IPR017853">
    <property type="entry name" value="GH"/>
</dbReference>
<evidence type="ECO:0000313" key="4">
    <source>
        <dbReference type="EMBL" id="RVW25072.1"/>
    </source>
</evidence>
<feature type="domain" description="Glycoside hydrolase 35 catalytic" evidence="3">
    <location>
        <begin position="1"/>
        <end position="33"/>
    </location>
</feature>
<comment type="caution">
    <text evidence="4">The sequence shown here is derived from an EMBL/GenBank/DDBJ whole genome shotgun (WGS) entry which is preliminary data.</text>
</comment>
<dbReference type="GO" id="GO:0004565">
    <property type="term" value="F:beta-galactosidase activity"/>
    <property type="evidence" value="ECO:0007669"/>
    <property type="project" value="UniProtKB-EC"/>
</dbReference>
<evidence type="ECO:0000313" key="5">
    <source>
        <dbReference type="Proteomes" id="UP000288805"/>
    </source>
</evidence>
<dbReference type="AlphaFoldDB" id="A0A438CPE0"/>
<protein>
    <recommendedName>
        <fullName evidence="2">beta-galactosidase</fullName>
        <ecNumber evidence="2">3.2.1.23</ecNumber>
    </recommendedName>
</protein>
<accession>A0A438CPE0</accession>
<dbReference type="Pfam" id="PF01301">
    <property type="entry name" value="Glyco_hydro_35"/>
    <property type="match status" value="1"/>
</dbReference>
<dbReference type="EMBL" id="QGNW01002140">
    <property type="protein sequence ID" value="RVW25072.1"/>
    <property type="molecule type" value="Genomic_DNA"/>
</dbReference>
<comment type="catalytic activity">
    <reaction evidence="1">
        <text>Hydrolysis of terminal non-reducing beta-D-galactose residues in beta-D-galactosides.</text>
        <dbReference type="EC" id="3.2.1.23"/>
    </reaction>
</comment>
<evidence type="ECO:0000259" key="3">
    <source>
        <dbReference type="Pfam" id="PF01301"/>
    </source>
</evidence>
<name>A0A438CPE0_VITVI</name>
<dbReference type="Gene3D" id="3.20.20.80">
    <property type="entry name" value="Glycosidases"/>
    <property type="match status" value="1"/>
</dbReference>
<dbReference type="Proteomes" id="UP000288805">
    <property type="component" value="Unassembled WGS sequence"/>
</dbReference>
<sequence length="94" mass="10707">MWPGLVKTAKEGGIDVIEIYVFWNGHELSPGTMILLWGMVRSSQVCEDCSAGWDVFDSPYWSICCCRMGFRVCRQNLHIVFFIQLTSLILPCLS</sequence>
<evidence type="ECO:0000256" key="1">
    <source>
        <dbReference type="ARBA" id="ARBA00001412"/>
    </source>
</evidence>
<gene>
    <name evidence="4" type="primary">BGAL4</name>
    <name evidence="4" type="ORF">CK203_115123</name>
</gene>
<evidence type="ECO:0000256" key="2">
    <source>
        <dbReference type="ARBA" id="ARBA00012756"/>
    </source>
</evidence>
<dbReference type="InterPro" id="IPR031330">
    <property type="entry name" value="Gly_Hdrlase_35_cat"/>
</dbReference>
<proteinExistence type="predicted"/>